<feature type="compositionally biased region" description="Basic and acidic residues" evidence="13">
    <location>
        <begin position="924"/>
        <end position="934"/>
    </location>
</feature>
<evidence type="ECO:0000256" key="2">
    <source>
        <dbReference type="ARBA" id="ARBA00004430"/>
    </source>
</evidence>
<sequence>MAGLQTELHLWTLKDIITIPESDISCHSYHDKKETGTLNVSAPETTGHTYLDLKQQYIEGRDIMWVPKNKRPEKLRDSIKELEELLSTCICVHAEWRTRRLLQLMLDNGTLVSVILSAYSGDVERVIIDRYLVGKLCSDIVVDAVITDGYLMLSFHINKLNYIYFTKRAHPVDTIKKWEKLASLEPKVVTIELPGFKNRRMERKLSGSIDDEQVLVWWPKATDEAKPWSPLTSDRDTSNLVVLAINGATLYVRCFATSENEPVHAMFSNIEPHQILTVEVVSRNQAAFSVDSCTYEITPSRLQRVSTITIPLKDTSATYPATVVAVGRNLAEDRLVVTCDDGNLILYDFTRNVTQMADVCVVAQHVSWHPLGAVFIVSSARGEMRAFDMTLGQLSLGVISENPKPSKVLELNMYFRAPPTVQLMQWCDCEVRPTDYMTDVVDSLVLIFDRGPVGMVQFQLGATSGGQLSAVELVKQYAKSRQLTEAGALLNSMNWNTEGESCYICLNVIVNHLLKMPLNVQRETQLESALGSFYSPSKYLTDVTIIEYRDSISRLARRFFHHLLRFQRFEKAFLLAVDIGDRDLFMDIHYLAADRGEQSLAQAALEKADEIESVSFYTESEGGDASDYTEDDESYLDEEDAEADAEHPMARGTRSPPPGSPSLLTDSPPPTGHVVDTQWNKGYNTEENLPQDATKIPNDHAQTATGAVTPASHKMRHKDQGKGAATSHPAPSGFYPHNSIAHALGGATDAQPPPDTQRGAKPTHPSHQEAPLTRLASLQQQLAREPYAGPTARPFAIASQSSAEARVVRTGRTGAPASRPELREDDLIHVVFDANSLRRRKDRRSSHRKDKKGKIASPFRSKPEQSGKPAAATTEEPAPIKEGRLPPPPYAAPPGIDQRKLTGGSAEPPSSAAIPRRGPPRVRSTQDGRADARHERRQLRRPPSGVLHVRFLTRRERRGGRGGGCGAPLVSDVVQATE</sequence>
<dbReference type="InterPro" id="IPR024511">
    <property type="entry name" value="Frtz"/>
</dbReference>
<evidence type="ECO:0000256" key="13">
    <source>
        <dbReference type="SAM" id="MobiDB-lite"/>
    </source>
</evidence>
<keyword evidence="11" id="KW-0206">Cytoskeleton</keyword>
<evidence type="ECO:0000313" key="15">
    <source>
        <dbReference type="RefSeq" id="XP_014670186.1"/>
    </source>
</evidence>
<evidence type="ECO:0000256" key="11">
    <source>
        <dbReference type="ARBA" id="ARBA00023212"/>
    </source>
</evidence>
<comment type="subcellular location">
    <subcellularLocation>
        <location evidence="1">Cell membrane</location>
    </subcellularLocation>
    <subcellularLocation>
        <location evidence="2">Cytoplasm</location>
        <location evidence="2">Cytoskeleton</location>
        <location evidence="2">Cilium axoneme</location>
    </subcellularLocation>
</comment>
<dbReference type="PANTHER" id="PTHR13667:SF5">
    <property type="entry name" value="WD REPEAT-CONTAINING AND PLANAR CELL POLARITY EFFECTOR PROTEIN FRITZ HOMOLOG"/>
    <property type="match status" value="1"/>
</dbReference>
<dbReference type="RefSeq" id="XP_014670186.1">
    <property type="nucleotide sequence ID" value="XM_014814700.1"/>
</dbReference>
<evidence type="ECO:0000256" key="6">
    <source>
        <dbReference type="ARBA" id="ARBA00022574"/>
    </source>
</evidence>
<organism evidence="14 15">
    <name type="scientific">Priapulus caudatus</name>
    <name type="common">Priapulid worm</name>
    <dbReference type="NCBI Taxonomy" id="37621"/>
    <lineage>
        <taxon>Eukaryota</taxon>
        <taxon>Metazoa</taxon>
        <taxon>Ecdysozoa</taxon>
        <taxon>Scalidophora</taxon>
        <taxon>Priapulida</taxon>
        <taxon>Priapulimorpha</taxon>
        <taxon>Priapulimorphida</taxon>
        <taxon>Priapulidae</taxon>
        <taxon>Priapulus</taxon>
    </lineage>
</organism>
<keyword evidence="4" id="KW-1003">Cell membrane</keyword>
<keyword evidence="6" id="KW-0853">WD repeat</keyword>
<accession>A0ABM1EDB5</accession>
<feature type="compositionally biased region" description="Acidic residues" evidence="13">
    <location>
        <begin position="621"/>
        <end position="643"/>
    </location>
</feature>
<evidence type="ECO:0000256" key="12">
    <source>
        <dbReference type="ARBA" id="ARBA00023273"/>
    </source>
</evidence>
<dbReference type="Pfam" id="PF11768">
    <property type="entry name" value="Frtz"/>
    <property type="match status" value="1"/>
</dbReference>
<dbReference type="SUPFAM" id="SSF75011">
    <property type="entry name" value="3-carboxy-cis,cis-mucoante lactonizing enzyme"/>
    <property type="match status" value="1"/>
</dbReference>
<evidence type="ECO:0000313" key="14">
    <source>
        <dbReference type="Proteomes" id="UP000695022"/>
    </source>
</evidence>
<feature type="region of interest" description="Disordered" evidence="13">
    <location>
        <begin position="614"/>
        <end position="678"/>
    </location>
</feature>
<dbReference type="PANTHER" id="PTHR13667">
    <property type="entry name" value="HOMOLOC-13"/>
    <property type="match status" value="1"/>
</dbReference>
<gene>
    <name evidence="15" type="primary">LOC106811157</name>
</gene>
<feature type="region of interest" description="Disordered" evidence="13">
    <location>
        <begin position="707"/>
        <end position="978"/>
    </location>
</feature>
<evidence type="ECO:0000256" key="1">
    <source>
        <dbReference type="ARBA" id="ARBA00004236"/>
    </source>
</evidence>
<keyword evidence="14" id="KW-1185">Reference proteome</keyword>
<reference evidence="15" key="1">
    <citation type="submission" date="2025-08" db="UniProtKB">
        <authorList>
            <consortium name="RefSeq"/>
        </authorList>
    </citation>
    <scope>IDENTIFICATION</scope>
</reference>
<keyword evidence="9" id="KW-0969">Cilium</keyword>
<evidence type="ECO:0000256" key="4">
    <source>
        <dbReference type="ARBA" id="ARBA00022475"/>
    </source>
</evidence>
<evidence type="ECO:0000256" key="3">
    <source>
        <dbReference type="ARBA" id="ARBA00006059"/>
    </source>
</evidence>
<feature type="compositionally biased region" description="Basic residues" evidence="13">
    <location>
        <begin position="837"/>
        <end position="854"/>
    </location>
</feature>
<protein>
    <submittedName>
        <fullName evidence="15">WD repeat-containing and planar cell polarity effector protein fritz homolog</fullName>
    </submittedName>
</protein>
<evidence type="ECO:0000256" key="8">
    <source>
        <dbReference type="ARBA" id="ARBA00022794"/>
    </source>
</evidence>
<dbReference type="Proteomes" id="UP000695022">
    <property type="component" value="Unplaced"/>
</dbReference>
<keyword evidence="7" id="KW-0677">Repeat</keyword>
<name>A0ABM1EDB5_PRICU</name>
<comment type="similarity">
    <text evidence="3">Belongs to the WD repeat fritz family.</text>
</comment>
<dbReference type="GeneID" id="106811157"/>
<feature type="compositionally biased region" description="Basic residues" evidence="13">
    <location>
        <begin position="951"/>
        <end position="960"/>
    </location>
</feature>
<keyword evidence="12" id="KW-0966">Cell projection</keyword>
<keyword evidence="5" id="KW-0963">Cytoplasm</keyword>
<evidence type="ECO:0000256" key="10">
    <source>
        <dbReference type="ARBA" id="ARBA00023136"/>
    </source>
</evidence>
<keyword evidence="8" id="KW-0970">Cilium biogenesis/degradation</keyword>
<proteinExistence type="inferred from homology"/>
<evidence type="ECO:0000256" key="9">
    <source>
        <dbReference type="ARBA" id="ARBA00023069"/>
    </source>
</evidence>
<evidence type="ECO:0000256" key="7">
    <source>
        <dbReference type="ARBA" id="ARBA00022737"/>
    </source>
</evidence>
<evidence type="ECO:0000256" key="5">
    <source>
        <dbReference type="ARBA" id="ARBA00022490"/>
    </source>
</evidence>
<keyword evidence="10" id="KW-0472">Membrane</keyword>